<proteinExistence type="predicted"/>
<comment type="caution">
    <text evidence="1">The sequence shown here is derived from an EMBL/GenBank/DDBJ whole genome shotgun (WGS) entry which is preliminary data.</text>
</comment>
<name>A0AAV4MDN2_CAEEX</name>
<dbReference type="EMBL" id="BPLR01019617">
    <property type="protein sequence ID" value="GIX69792.1"/>
    <property type="molecule type" value="Genomic_DNA"/>
</dbReference>
<protein>
    <submittedName>
        <fullName evidence="1">Uncharacterized protein</fullName>
    </submittedName>
</protein>
<dbReference type="Proteomes" id="UP001054945">
    <property type="component" value="Unassembled WGS sequence"/>
</dbReference>
<accession>A0AAV4MDN2</accession>
<keyword evidence="2" id="KW-1185">Reference proteome</keyword>
<evidence type="ECO:0000313" key="1">
    <source>
        <dbReference type="EMBL" id="GIX69792.1"/>
    </source>
</evidence>
<dbReference type="AlphaFoldDB" id="A0AAV4MDN2"/>
<feature type="non-terminal residue" evidence="1">
    <location>
        <position position="1"/>
    </location>
</feature>
<organism evidence="1 2">
    <name type="scientific">Caerostris extrusa</name>
    <name type="common">Bark spider</name>
    <name type="synonym">Caerostris bankana</name>
    <dbReference type="NCBI Taxonomy" id="172846"/>
    <lineage>
        <taxon>Eukaryota</taxon>
        <taxon>Metazoa</taxon>
        <taxon>Ecdysozoa</taxon>
        <taxon>Arthropoda</taxon>
        <taxon>Chelicerata</taxon>
        <taxon>Arachnida</taxon>
        <taxon>Araneae</taxon>
        <taxon>Araneomorphae</taxon>
        <taxon>Entelegynae</taxon>
        <taxon>Araneoidea</taxon>
        <taxon>Araneidae</taxon>
        <taxon>Caerostris</taxon>
    </lineage>
</organism>
<gene>
    <name evidence="1" type="ORF">CEXT_637331</name>
</gene>
<sequence>NEKVESWLDDHPQFAHDYFVRKVPRQMVNSWLLSHSTPQSLAQESSRLLVPVLVLLFKFE</sequence>
<evidence type="ECO:0000313" key="2">
    <source>
        <dbReference type="Proteomes" id="UP001054945"/>
    </source>
</evidence>
<reference evidence="1 2" key="1">
    <citation type="submission" date="2021-06" db="EMBL/GenBank/DDBJ databases">
        <title>Caerostris extrusa draft genome.</title>
        <authorList>
            <person name="Kono N."/>
            <person name="Arakawa K."/>
        </authorList>
    </citation>
    <scope>NUCLEOTIDE SEQUENCE [LARGE SCALE GENOMIC DNA]</scope>
</reference>